<dbReference type="EMBL" id="JAJKFW010000023">
    <property type="protein sequence ID" value="MCC9643138.1"/>
    <property type="molecule type" value="Genomic_DNA"/>
</dbReference>
<gene>
    <name evidence="3" type="ORF">LOC71_12705</name>
</gene>
<feature type="signal peptide" evidence="1">
    <location>
        <begin position="1"/>
        <end position="39"/>
    </location>
</feature>
<dbReference type="InterPro" id="IPR000917">
    <property type="entry name" value="Sulfatase_N"/>
</dbReference>
<dbReference type="RefSeq" id="WP_230274079.1">
    <property type="nucleotide sequence ID" value="NZ_JAJKFW010000023.1"/>
</dbReference>
<accession>A0ABS8NK15</accession>
<protein>
    <submittedName>
        <fullName evidence="3">Sulfatase</fullName>
    </submittedName>
</protein>
<dbReference type="InterPro" id="IPR017850">
    <property type="entry name" value="Alkaline_phosphatase_core_sf"/>
</dbReference>
<comment type="caution">
    <text evidence="3">The sequence shown here is derived from an EMBL/GenBank/DDBJ whole genome shotgun (WGS) entry which is preliminary data.</text>
</comment>
<feature type="chain" id="PRO_5046505090" evidence="1">
    <location>
        <begin position="40"/>
        <end position="487"/>
    </location>
</feature>
<dbReference type="Pfam" id="PF00884">
    <property type="entry name" value="Sulfatase"/>
    <property type="match status" value="1"/>
</dbReference>
<dbReference type="Gene3D" id="3.40.720.10">
    <property type="entry name" value="Alkaline Phosphatase, subunit A"/>
    <property type="match status" value="1"/>
</dbReference>
<sequence>MSAPWINKGSFAFSLPVCNRLICFCLTFALVGSGFNAFAAEPAAETKASERPMNVLVLYADDWRHDTLGVAGNPIVQTPTLDKLASQGMRFTENCVTTAICGVSRACLFTGQWMASHGCNGFSAFKTPWEQTYPGVLRDNGYYVGHVGKWHNGKFPAEQFDFGRSYYGRHWFEMPDGSKVHVTQRNENDALEFLDSRPKDQPFCLTVAFFATHAEDRSPLQFLPQPESMSLYQDVEIPVPDNANDESFHRLPDFVANEANEGRNRYHWRFDTPEKYQIMMKNYYRLATEVDSTCGRILRELRSQGVLDNTLVIFTTDNGYYHAEHGLADKWYPHQESIRVPLIIRDPRMNKDLHGTTNEDFTLSVDLAPTILSAVGMQTPSSMQGRDLADLYAGDREKSKPWREEFYYEHPTIRDKNFIPRSEALVRKEWKYFYWPEFDREQLFHIATDPHEEKDLANDSAHAAKLQEMRARFKELKDEAATEAKSS</sequence>
<keyword evidence="1" id="KW-0732">Signal</keyword>
<keyword evidence="4" id="KW-1185">Reference proteome</keyword>
<dbReference type="SUPFAM" id="SSF53649">
    <property type="entry name" value="Alkaline phosphatase-like"/>
    <property type="match status" value="1"/>
</dbReference>
<name>A0ABS8NK15_9BACT</name>
<feature type="domain" description="Sulfatase N-terminal" evidence="2">
    <location>
        <begin position="54"/>
        <end position="376"/>
    </location>
</feature>
<evidence type="ECO:0000313" key="3">
    <source>
        <dbReference type="EMBL" id="MCC9643138.1"/>
    </source>
</evidence>
<dbReference type="Proteomes" id="UP001430306">
    <property type="component" value="Unassembled WGS sequence"/>
</dbReference>
<organism evidence="3 4">
    <name type="scientific">Rhodopirellula halodulae</name>
    <dbReference type="NCBI Taxonomy" id="2894198"/>
    <lineage>
        <taxon>Bacteria</taxon>
        <taxon>Pseudomonadati</taxon>
        <taxon>Planctomycetota</taxon>
        <taxon>Planctomycetia</taxon>
        <taxon>Pirellulales</taxon>
        <taxon>Pirellulaceae</taxon>
        <taxon>Rhodopirellula</taxon>
    </lineage>
</organism>
<evidence type="ECO:0000256" key="1">
    <source>
        <dbReference type="SAM" id="SignalP"/>
    </source>
</evidence>
<evidence type="ECO:0000313" key="4">
    <source>
        <dbReference type="Proteomes" id="UP001430306"/>
    </source>
</evidence>
<proteinExistence type="predicted"/>
<dbReference type="PANTHER" id="PTHR43108:SF6">
    <property type="entry name" value="N-SULPHOGLUCOSAMINE SULPHOHYDROLASE"/>
    <property type="match status" value="1"/>
</dbReference>
<dbReference type="CDD" id="cd16031">
    <property type="entry name" value="G6S_like"/>
    <property type="match status" value="1"/>
</dbReference>
<reference evidence="3" key="1">
    <citation type="submission" date="2021-11" db="EMBL/GenBank/DDBJ databases">
        <title>Genome sequence.</title>
        <authorList>
            <person name="Sun Q."/>
        </authorList>
    </citation>
    <scope>NUCLEOTIDE SEQUENCE</scope>
    <source>
        <strain evidence="3">JC740</strain>
    </source>
</reference>
<evidence type="ECO:0000259" key="2">
    <source>
        <dbReference type="Pfam" id="PF00884"/>
    </source>
</evidence>
<dbReference type="PANTHER" id="PTHR43108">
    <property type="entry name" value="N-ACETYLGLUCOSAMINE-6-SULFATASE FAMILY MEMBER"/>
    <property type="match status" value="1"/>
</dbReference>